<proteinExistence type="predicted"/>
<protein>
    <submittedName>
        <fullName evidence="1">Uncharacterized protein</fullName>
    </submittedName>
</protein>
<name>A0ABC8R7N3_9AQUA</name>
<gene>
    <name evidence="1" type="ORF">ILEXP_LOCUS8296</name>
</gene>
<keyword evidence="2" id="KW-1185">Reference proteome</keyword>
<evidence type="ECO:0000313" key="1">
    <source>
        <dbReference type="EMBL" id="CAK9140783.1"/>
    </source>
</evidence>
<organism evidence="1 2">
    <name type="scientific">Ilex paraguariensis</name>
    <name type="common">yerba mate</name>
    <dbReference type="NCBI Taxonomy" id="185542"/>
    <lineage>
        <taxon>Eukaryota</taxon>
        <taxon>Viridiplantae</taxon>
        <taxon>Streptophyta</taxon>
        <taxon>Embryophyta</taxon>
        <taxon>Tracheophyta</taxon>
        <taxon>Spermatophyta</taxon>
        <taxon>Magnoliopsida</taxon>
        <taxon>eudicotyledons</taxon>
        <taxon>Gunneridae</taxon>
        <taxon>Pentapetalae</taxon>
        <taxon>asterids</taxon>
        <taxon>campanulids</taxon>
        <taxon>Aquifoliales</taxon>
        <taxon>Aquifoliaceae</taxon>
        <taxon>Ilex</taxon>
    </lineage>
</organism>
<dbReference type="AlphaFoldDB" id="A0ABC8R7N3"/>
<evidence type="ECO:0000313" key="2">
    <source>
        <dbReference type="Proteomes" id="UP001642360"/>
    </source>
</evidence>
<dbReference type="Proteomes" id="UP001642360">
    <property type="component" value="Unassembled WGS sequence"/>
</dbReference>
<comment type="caution">
    <text evidence="1">The sequence shown here is derived from an EMBL/GenBank/DDBJ whole genome shotgun (WGS) entry which is preliminary data.</text>
</comment>
<reference evidence="1 2" key="1">
    <citation type="submission" date="2024-02" db="EMBL/GenBank/DDBJ databases">
        <authorList>
            <person name="Vignale AGUSTIN F."/>
            <person name="Sosa J E."/>
            <person name="Modenutti C."/>
        </authorList>
    </citation>
    <scope>NUCLEOTIDE SEQUENCE [LARGE SCALE GENOMIC DNA]</scope>
</reference>
<dbReference type="EMBL" id="CAUOFW020001075">
    <property type="protein sequence ID" value="CAK9140783.1"/>
    <property type="molecule type" value="Genomic_DNA"/>
</dbReference>
<sequence length="141" mass="14858">MEWQGHHYHGVLQPQPKRWPLVTFRRKAVVCLSLVFSCACACQWIQAAPYGGGIVGDAHVEDGRGDSLARSYAIGDALGQNGGGVCMREKEQEEDWCKGGALEETSDACGALGRASCTPGGAHVLPGGSPGVIQASFSRSQ</sequence>
<accession>A0ABC8R7N3</accession>